<evidence type="ECO:0000313" key="2">
    <source>
        <dbReference type="EMBL" id="BDV35354.1"/>
    </source>
</evidence>
<dbReference type="SMART" id="SM00028">
    <property type="entry name" value="TPR"/>
    <property type="match status" value="4"/>
</dbReference>
<keyword evidence="3" id="KW-1185">Reference proteome</keyword>
<evidence type="ECO:0000313" key="3">
    <source>
        <dbReference type="Proteomes" id="UP001317629"/>
    </source>
</evidence>
<proteinExistence type="predicted"/>
<organism evidence="2 3">
    <name type="scientific">Methylocystis iwaonis</name>
    <dbReference type="NCBI Taxonomy" id="2885079"/>
    <lineage>
        <taxon>Bacteria</taxon>
        <taxon>Pseudomonadati</taxon>
        <taxon>Pseudomonadota</taxon>
        <taxon>Alphaproteobacteria</taxon>
        <taxon>Hyphomicrobiales</taxon>
        <taxon>Methylocystaceae</taxon>
        <taxon>Methylocystis</taxon>
    </lineage>
</organism>
<dbReference type="PANTHER" id="PTHR10098">
    <property type="entry name" value="RAPSYN-RELATED"/>
    <property type="match status" value="1"/>
</dbReference>
<dbReference type="EMBL" id="AP027142">
    <property type="protein sequence ID" value="BDV35354.1"/>
    <property type="molecule type" value="Genomic_DNA"/>
</dbReference>
<dbReference type="InterPro" id="IPR019734">
    <property type="entry name" value="TPR_rpt"/>
</dbReference>
<dbReference type="SUPFAM" id="SSF48452">
    <property type="entry name" value="TPR-like"/>
    <property type="match status" value="2"/>
</dbReference>
<dbReference type="Gene3D" id="1.25.40.10">
    <property type="entry name" value="Tetratricopeptide repeat domain"/>
    <property type="match status" value="2"/>
</dbReference>
<feature type="domain" description="CHAT" evidence="1">
    <location>
        <begin position="601"/>
        <end position="866"/>
    </location>
</feature>
<dbReference type="Pfam" id="PF12770">
    <property type="entry name" value="CHAT"/>
    <property type="match status" value="1"/>
</dbReference>
<gene>
    <name evidence="2" type="ORF">SS37A_28830</name>
</gene>
<accession>A0ABM8EBI7</accession>
<sequence>MSDLGETRFRALAERLVTLERQGRSLHSLVATQPKEVLGPLRALAGEAESIARDIGAWAAEPGPLASALGRHLAERARKAGIVLWLGVAGALTMTGDYAGARAACRSGLDLTAADDPERALLLETLGKIEFEAGDLEAAQKAMTEAVEIAESFADPERWADRIGAPKREMQARRSMEGVSRSLGLLAHIALARGDREKYARTLDLAYEAAIKSRQPVLIRSIWRQRYEYALRWDASGAVLDAMNAELDRGGAPELADDEAYKIDMQLLRGQALIEREGYARADRRLKAALLAAKSPRERWTTRMTYGRFCEDRPGRRQEAIELFDEALAIGNETGIAGFIDGARRDLIRLLIAGGEAAERRRAISELDVVLRACRDARDGEGFARALLQRAMARFLDRDYAAALTDIDGALDAAANAQTRGAALTARSAALQRLGRDEGALADAIEAVSLFPERRRDPLGDGPGAGRDELQHIEAAYAAAARICARLGRAAEGFEWAERGRGRLLRAHGQLISPAGPASSRDILPLLIDALARHPDGPAALALFSVGPIDTVVFIVAPGRPVREVSADFGEAQLQKLLPTADDGPQQWNAGLADALPGISEALQRPLAELLETAETCKTLYIVPDSHLHSIPFAALTGKGGVSLVERCATVIAPSVASLLECLGRRPQEAKSCLTLGAGGVGEISFAAQAKAVADLLVGKPEWGKQSLYLSEPEATPERFLAEAARFRVIHLACHGNVLAGVMDTLSASALQLTGGHLTARALIKAEGPWLQADLVFLNACRSGGFRARLASEVGGFRQAFLEAGAPSLVATLFYVDPDHAQKLAEEFYRHWLDGQTKAEALRRAQCSLRESGLPVGDWAAHTLIGRAF</sequence>
<dbReference type="InterPro" id="IPR024983">
    <property type="entry name" value="CHAT_dom"/>
</dbReference>
<dbReference type="Proteomes" id="UP001317629">
    <property type="component" value="Chromosome"/>
</dbReference>
<reference evidence="2 3" key="1">
    <citation type="journal article" date="2023" name="Int. J. Syst. Evol. Microbiol.">
        <title>Methylocystis iwaonis sp. nov., a type II methane-oxidizing bacterium from surface soil of a rice paddy field in Japan, and emended description of the genus Methylocystis (ex Whittenbury et al. 1970) Bowman et al. 1993.</title>
        <authorList>
            <person name="Kaise H."/>
            <person name="Sawadogo J.B."/>
            <person name="Alam M.S."/>
            <person name="Ueno C."/>
            <person name="Dianou D."/>
            <person name="Shinjo R."/>
            <person name="Asakawa S."/>
        </authorList>
    </citation>
    <scope>NUCLEOTIDE SEQUENCE [LARGE SCALE GENOMIC DNA]</scope>
    <source>
        <strain evidence="2 3">SS37A-Re</strain>
    </source>
</reference>
<dbReference type="InterPro" id="IPR011990">
    <property type="entry name" value="TPR-like_helical_dom_sf"/>
</dbReference>
<name>A0ABM8EBI7_9HYPH</name>
<protein>
    <recommendedName>
        <fullName evidence="1">CHAT domain-containing protein</fullName>
    </recommendedName>
</protein>
<evidence type="ECO:0000259" key="1">
    <source>
        <dbReference type="Pfam" id="PF12770"/>
    </source>
</evidence>
<dbReference type="PANTHER" id="PTHR10098:SF108">
    <property type="entry name" value="TETRATRICOPEPTIDE REPEAT PROTEIN 28"/>
    <property type="match status" value="1"/>
</dbReference>